<dbReference type="AlphaFoldDB" id="J4HVM2"/>
<dbReference type="OrthoDB" id="2737493at2759"/>
<sequence length="627" mass="68743">MSNLSPNIDSTNVATVEASPLAGMDGSGETVLATASSQEVEIKPSLNPLDATHHDSDNRVTEVTPAEHPAVVYFPIEAQHKATTVENSSADTVNVSANIEELPTPCFLCDDKLAWCKKPRRKIDVIKDPAPFPKIPQPEDGAQLLEAVVDEVAFSDPLPPNMWQVNQSPELRRALVGSTNILRGVIVTPNGPMPSGRELYIFDGPLPAANMNEARFRSDTMETSSASSFVNNGWTEASVDFSSPWVSASTSVQLLNMHSGVNERRTVYASSFLEITRGFIDFDVREMRAHISSDFIGAIDWALQGNSQNVIRHNLMTAFNYYGHIFNTRLVLGATYVCTSSAIAWNEAHETSIRQELSAAVQAGVMGWGGGIGGSVGTHTQTTTLASNQTITMTLFVRGGQSSLLFDRDAWLHSTEHFQNWVVTRADNPVPTIELLDDHRRNRVLDAMAPIIGRWIHVNSSGAWLEPDMRLYPGWFWLGQSAKTQDSGSRILIVQARDPSALGWLWALDGLVTQNGWAVTSLRPMQDGTRYNALSILIQPGHPVFTENVMAIRPVRRDLLIPGEKGEQIMSSGTVVLYAVNELEPTNQPNWDQYEPNGLVVLVLAGSHSTPNGIESICHCNTELKLN</sequence>
<accession>J4HVM2</accession>
<dbReference type="STRING" id="599839.J4HVM2"/>
<evidence type="ECO:0000259" key="1">
    <source>
        <dbReference type="Pfam" id="PF22693"/>
    </source>
</evidence>
<evidence type="ECO:0000313" key="3">
    <source>
        <dbReference type="Proteomes" id="UP000006352"/>
    </source>
</evidence>
<dbReference type="RefSeq" id="XP_012180105.1">
    <property type="nucleotide sequence ID" value="XM_012324715.1"/>
</dbReference>
<dbReference type="GeneID" id="24095733"/>
<dbReference type="EMBL" id="HE797006">
    <property type="protein sequence ID" value="CCM00822.1"/>
    <property type="molecule type" value="Genomic_DNA"/>
</dbReference>
<feature type="domain" description="MACPF-like" evidence="1">
    <location>
        <begin position="181"/>
        <end position="444"/>
    </location>
</feature>
<reference evidence="2 3" key="1">
    <citation type="journal article" date="2012" name="Appl. Environ. Microbiol.">
        <title>Short-read sequencing for genomic analysis of the brown rot fungus Fibroporia radiculosa.</title>
        <authorList>
            <person name="Tang J.D."/>
            <person name="Perkins A.D."/>
            <person name="Sonstegard T.S."/>
            <person name="Schroeder S.G."/>
            <person name="Burgess S.C."/>
            <person name="Diehl S.V."/>
        </authorList>
    </citation>
    <scope>NUCLEOTIDE SEQUENCE [LARGE SCALE GENOMIC DNA]</scope>
    <source>
        <strain evidence="2 3">TFFH 294</strain>
    </source>
</reference>
<dbReference type="HOGENOM" id="CLU_436160_0_0_1"/>
<dbReference type="Pfam" id="PF22693">
    <property type="entry name" value="MACPF_1"/>
    <property type="match status" value="1"/>
</dbReference>
<organism evidence="2 3">
    <name type="scientific">Fibroporia radiculosa</name>
    <dbReference type="NCBI Taxonomy" id="599839"/>
    <lineage>
        <taxon>Eukaryota</taxon>
        <taxon>Fungi</taxon>
        <taxon>Dikarya</taxon>
        <taxon>Basidiomycota</taxon>
        <taxon>Agaricomycotina</taxon>
        <taxon>Agaricomycetes</taxon>
        <taxon>Polyporales</taxon>
        <taxon>Fibroporiaceae</taxon>
        <taxon>Fibroporia</taxon>
    </lineage>
</organism>
<keyword evidence="3" id="KW-1185">Reference proteome</keyword>
<proteinExistence type="predicted"/>
<evidence type="ECO:0000313" key="2">
    <source>
        <dbReference type="EMBL" id="CCM00822.1"/>
    </source>
</evidence>
<gene>
    <name evidence="2" type="ORF">FIBRA_02864</name>
</gene>
<dbReference type="Proteomes" id="UP000006352">
    <property type="component" value="Unassembled WGS sequence"/>
</dbReference>
<dbReference type="InterPro" id="IPR054586">
    <property type="entry name" value="MACPF_1_fungal"/>
</dbReference>
<name>J4HVM2_9APHY</name>
<protein>
    <recommendedName>
        <fullName evidence="1">MACPF-like domain-containing protein</fullName>
    </recommendedName>
</protein>
<dbReference type="InParanoid" id="J4HVM2"/>